<keyword evidence="1 4" id="KW-0378">Hydrolase</keyword>
<organism evidence="4 5">
    <name type="scientific">Streptomyces mexicanus</name>
    <dbReference type="NCBI Taxonomy" id="178566"/>
    <lineage>
        <taxon>Bacteria</taxon>
        <taxon>Bacillati</taxon>
        <taxon>Actinomycetota</taxon>
        <taxon>Actinomycetes</taxon>
        <taxon>Kitasatosporales</taxon>
        <taxon>Streptomycetaceae</taxon>
        <taxon>Streptomyces</taxon>
    </lineage>
</organism>
<keyword evidence="2" id="KW-0479">Metal-binding</keyword>
<evidence type="ECO:0000313" key="5">
    <source>
        <dbReference type="Proteomes" id="UP000517694"/>
    </source>
</evidence>
<accession>A0A7X1IAR0</accession>
<evidence type="ECO:0000256" key="2">
    <source>
        <dbReference type="PIRSR" id="PIRSR005962-1"/>
    </source>
</evidence>
<feature type="domain" description="Peptidase M20 dimerisation" evidence="3">
    <location>
        <begin position="194"/>
        <end position="289"/>
    </location>
</feature>
<dbReference type="InterPro" id="IPR017439">
    <property type="entry name" value="Amidohydrolase"/>
</dbReference>
<dbReference type="AlphaFoldDB" id="A0A7X1IAR0"/>
<dbReference type="GO" id="GO:0046872">
    <property type="term" value="F:metal ion binding"/>
    <property type="evidence" value="ECO:0007669"/>
    <property type="project" value="UniProtKB-KW"/>
</dbReference>
<dbReference type="PIRSF" id="PIRSF005962">
    <property type="entry name" value="Pept_M20D_amidohydro"/>
    <property type="match status" value="1"/>
</dbReference>
<dbReference type="PANTHER" id="PTHR11014">
    <property type="entry name" value="PEPTIDASE M20 FAMILY MEMBER"/>
    <property type="match status" value="1"/>
</dbReference>
<name>A0A7X1IAR0_9ACTN</name>
<dbReference type="InterPro" id="IPR002933">
    <property type="entry name" value="Peptidase_M20"/>
</dbReference>
<gene>
    <name evidence="4" type="ORF">H1R13_33310</name>
</gene>
<keyword evidence="5" id="KW-1185">Reference proteome</keyword>
<dbReference type="Pfam" id="PF07687">
    <property type="entry name" value="M20_dimer"/>
    <property type="match status" value="1"/>
</dbReference>
<dbReference type="Proteomes" id="UP000517694">
    <property type="component" value="Unassembled WGS sequence"/>
</dbReference>
<feature type="binding site" evidence="2">
    <location>
        <position position="145"/>
    </location>
    <ligand>
        <name>Mn(2+)</name>
        <dbReference type="ChEBI" id="CHEBI:29035"/>
        <label>2</label>
    </ligand>
</feature>
<dbReference type="RefSeq" id="WP_185948394.1">
    <property type="nucleotide sequence ID" value="NZ_JACMHY010000020.1"/>
</dbReference>
<dbReference type="GO" id="GO:0050118">
    <property type="term" value="F:N-acetyldiaminopimelate deacetylase activity"/>
    <property type="evidence" value="ECO:0007669"/>
    <property type="project" value="UniProtKB-ARBA"/>
</dbReference>
<keyword evidence="2" id="KW-0464">Manganese</keyword>
<evidence type="ECO:0000259" key="3">
    <source>
        <dbReference type="Pfam" id="PF07687"/>
    </source>
</evidence>
<reference evidence="4 5" key="1">
    <citation type="submission" date="2020-08" db="EMBL/GenBank/DDBJ databases">
        <title>Whole-Genome Sequence of French Clinical Streptomyces mexicanus Strain Q0842.</title>
        <authorList>
            <person name="Boxberger M."/>
            <person name="La Scola B."/>
        </authorList>
    </citation>
    <scope>NUCLEOTIDE SEQUENCE [LARGE SCALE GENOMIC DNA]</scope>
    <source>
        <strain evidence="4 5">Marseille-Q0842</strain>
    </source>
</reference>
<comment type="caution">
    <text evidence="4">The sequence shown here is derived from an EMBL/GenBank/DDBJ whole genome shotgun (WGS) entry which is preliminary data.</text>
</comment>
<feature type="binding site" evidence="2">
    <location>
        <position position="388"/>
    </location>
    <ligand>
        <name>Mn(2+)</name>
        <dbReference type="ChEBI" id="CHEBI:29035"/>
        <label>2</label>
    </ligand>
</feature>
<dbReference type="EMBL" id="JACMHY010000020">
    <property type="protein sequence ID" value="MBC2869653.1"/>
    <property type="molecule type" value="Genomic_DNA"/>
</dbReference>
<dbReference type="GO" id="GO:0019877">
    <property type="term" value="P:diaminopimelate biosynthetic process"/>
    <property type="evidence" value="ECO:0007669"/>
    <property type="project" value="UniProtKB-ARBA"/>
</dbReference>
<sequence length="423" mass="43896">MPSSPSPHADLAGLAEVYRDLHAHPELGFAEHRTAGIVAERLRAAGYETATGVGRTGVVGVLRNGEGPTVAVRADMDALPVREQTGLPYASTARASDGEGREVPVMHACGHDMHVTCLLGAAAELAAHRTAWRGTLLVIFQPAEELGGGARAMIDDGLYERFGRPEVVLGQHVAPLPAGFVGLHAGPAFAASDSLRVVLHGRGGHGSRPETCVDPVLMAAATVQRLQGVVAREVAGTSTAVLTVGALHAGTKPNVIPDRAEMLLSVRTFEPAVREAVLRAVERIVRGEAAASGAPREPEITRTESFPAVVNDPAACERTQRALTDALGAAHLVDPGPATGSEDVGVLADAAGAPCVYWLLGGADPTAFASARTFEDLEKAVRSQPSNHSPHFAPVVEPTLRTGVTALTSAARAWLAPAEGTDR</sequence>
<dbReference type="SUPFAM" id="SSF55031">
    <property type="entry name" value="Bacterial exopeptidase dimerisation domain"/>
    <property type="match status" value="1"/>
</dbReference>
<comment type="cofactor">
    <cofactor evidence="2">
        <name>Mn(2+)</name>
        <dbReference type="ChEBI" id="CHEBI:29035"/>
    </cofactor>
    <text evidence="2">The Mn(2+) ion enhances activity.</text>
</comment>
<dbReference type="SUPFAM" id="SSF53187">
    <property type="entry name" value="Zn-dependent exopeptidases"/>
    <property type="match status" value="1"/>
</dbReference>
<feature type="binding site" evidence="2">
    <location>
        <position position="109"/>
    </location>
    <ligand>
        <name>Mn(2+)</name>
        <dbReference type="ChEBI" id="CHEBI:29035"/>
        <label>2</label>
    </ligand>
</feature>
<feature type="binding site" evidence="2">
    <location>
        <position position="111"/>
    </location>
    <ligand>
        <name>Mn(2+)</name>
        <dbReference type="ChEBI" id="CHEBI:29035"/>
        <label>2</label>
    </ligand>
</feature>
<dbReference type="Gene3D" id="3.30.70.360">
    <property type="match status" value="1"/>
</dbReference>
<dbReference type="Gene3D" id="3.40.630.10">
    <property type="entry name" value="Zn peptidases"/>
    <property type="match status" value="1"/>
</dbReference>
<feature type="binding site" evidence="2">
    <location>
        <position position="172"/>
    </location>
    <ligand>
        <name>Mn(2+)</name>
        <dbReference type="ChEBI" id="CHEBI:29035"/>
        <label>2</label>
    </ligand>
</feature>
<dbReference type="FunFam" id="3.30.70.360:FF:000001">
    <property type="entry name" value="N-acetyldiaminopimelate deacetylase"/>
    <property type="match status" value="1"/>
</dbReference>
<proteinExistence type="predicted"/>
<dbReference type="Pfam" id="PF01546">
    <property type="entry name" value="Peptidase_M20"/>
    <property type="match status" value="1"/>
</dbReference>
<dbReference type="InterPro" id="IPR036264">
    <property type="entry name" value="Bact_exopeptidase_dim_dom"/>
</dbReference>
<evidence type="ECO:0000313" key="4">
    <source>
        <dbReference type="EMBL" id="MBC2869653.1"/>
    </source>
</evidence>
<evidence type="ECO:0000256" key="1">
    <source>
        <dbReference type="ARBA" id="ARBA00022801"/>
    </source>
</evidence>
<dbReference type="InterPro" id="IPR011650">
    <property type="entry name" value="Peptidase_M20_dimer"/>
</dbReference>
<dbReference type="NCBIfam" id="TIGR01891">
    <property type="entry name" value="amidohydrolases"/>
    <property type="match status" value="1"/>
</dbReference>
<dbReference type="PANTHER" id="PTHR11014:SF63">
    <property type="entry name" value="METALLOPEPTIDASE, PUTATIVE (AFU_ORTHOLOGUE AFUA_6G09600)-RELATED"/>
    <property type="match status" value="1"/>
</dbReference>
<protein>
    <submittedName>
        <fullName evidence="4">Amidohydrolase</fullName>
    </submittedName>
</protein>